<dbReference type="EMBL" id="JACHDP010000001">
    <property type="protein sequence ID" value="MBB5480649.1"/>
    <property type="molecule type" value="Genomic_DNA"/>
</dbReference>
<evidence type="ECO:0000256" key="1">
    <source>
        <dbReference type="ARBA" id="ARBA00023002"/>
    </source>
</evidence>
<dbReference type="GO" id="GO:0016491">
    <property type="term" value="F:oxidoreductase activity"/>
    <property type="evidence" value="ECO:0007669"/>
    <property type="project" value="UniProtKB-KW"/>
</dbReference>
<dbReference type="Proteomes" id="UP000586947">
    <property type="component" value="Unassembled WGS sequence"/>
</dbReference>
<dbReference type="SUPFAM" id="SSF51430">
    <property type="entry name" value="NAD(P)-linked oxidoreductase"/>
    <property type="match status" value="1"/>
</dbReference>
<dbReference type="PANTHER" id="PTHR43625">
    <property type="entry name" value="AFLATOXIN B1 ALDEHYDE REDUCTASE"/>
    <property type="match status" value="1"/>
</dbReference>
<dbReference type="InterPro" id="IPR006311">
    <property type="entry name" value="TAT_signal"/>
</dbReference>
<dbReference type="GO" id="GO:0005737">
    <property type="term" value="C:cytoplasm"/>
    <property type="evidence" value="ECO:0007669"/>
    <property type="project" value="TreeGrafter"/>
</dbReference>
<feature type="domain" description="NADP-dependent oxidoreductase" evidence="3">
    <location>
        <begin position="89"/>
        <end position="383"/>
    </location>
</feature>
<accession>A0A840W952</accession>
<dbReference type="InterPro" id="IPR036812">
    <property type="entry name" value="NAD(P)_OxRdtase_dom_sf"/>
</dbReference>
<evidence type="ECO:0000259" key="3">
    <source>
        <dbReference type="Pfam" id="PF00248"/>
    </source>
</evidence>
<evidence type="ECO:0000313" key="5">
    <source>
        <dbReference type="Proteomes" id="UP000586947"/>
    </source>
</evidence>
<dbReference type="RefSeq" id="WP_260321896.1">
    <property type="nucleotide sequence ID" value="NZ_JACHDP010000001.1"/>
</dbReference>
<feature type="region of interest" description="Disordered" evidence="2">
    <location>
        <begin position="47"/>
        <end position="68"/>
    </location>
</feature>
<proteinExistence type="predicted"/>
<dbReference type="PROSITE" id="PS51318">
    <property type="entry name" value="TAT"/>
    <property type="match status" value="1"/>
</dbReference>
<evidence type="ECO:0000313" key="4">
    <source>
        <dbReference type="EMBL" id="MBB5480649.1"/>
    </source>
</evidence>
<dbReference type="Pfam" id="PF00248">
    <property type="entry name" value="Aldo_ket_red"/>
    <property type="match status" value="1"/>
</dbReference>
<dbReference type="CDD" id="cd19078">
    <property type="entry name" value="AKR_AKR13C1_2"/>
    <property type="match status" value="1"/>
</dbReference>
<evidence type="ECO:0000256" key="2">
    <source>
        <dbReference type="SAM" id="MobiDB-lite"/>
    </source>
</evidence>
<gene>
    <name evidence="4" type="ORF">HNR20_005154</name>
</gene>
<protein>
    <submittedName>
        <fullName evidence="4">Aryl-alcohol dehydrogenase-like predicted oxidoreductase</fullName>
    </submittedName>
</protein>
<dbReference type="Gene3D" id="3.20.20.100">
    <property type="entry name" value="NADP-dependent oxidoreductase domain"/>
    <property type="match status" value="1"/>
</dbReference>
<keyword evidence="5" id="KW-1185">Reference proteome</keyword>
<dbReference type="InterPro" id="IPR023210">
    <property type="entry name" value="NADP_OxRdtase_dom"/>
</dbReference>
<name>A0A840W952_9ACTN</name>
<comment type="caution">
    <text evidence="4">The sequence shown here is derived from an EMBL/GenBank/DDBJ whole genome shotgun (WGS) entry which is preliminary data.</text>
</comment>
<sequence length="409" mass="44499">MHNTKLRPRIVDDERCRMSEKRNSRRRFLLGAAGIAAAPVVAGVAGCTSNEEPSADRTSAPTGGGGTVATTATTLAGRRRLGPLEVSSIGLGCQTMPGKLYGPVSSRDNMITIIRAAVDQGVTLFDTAEVYGPLESERIVGEALQPVRDRVVIATKFGFEVNQQTGERGGLNSRPDHIKQAVDGMLQRLRTDYIDLLYQHRVDPQVPIEDVAGTVKELITAGKVRHFGLSEPGLQTIRRAHAVQPLTAIQNQYNLLARDPEDQVLPLCEELGIGFVPWAPLAYGFTTATINPTTRFTENDFRASVPWFSRENITANMAVVQLLQDWSVRKGVTPGQLSLAWLLAQKPWIAPIPSATRTSHLLENIGTEEVTFTGDELRDFTAALNAIRVQGERVPAPVLAGTGVEARRP</sequence>
<organism evidence="4 5">
    <name type="scientific">Micromonospora parathelypteridis</name>
    <dbReference type="NCBI Taxonomy" id="1839617"/>
    <lineage>
        <taxon>Bacteria</taxon>
        <taxon>Bacillati</taxon>
        <taxon>Actinomycetota</taxon>
        <taxon>Actinomycetes</taxon>
        <taxon>Micromonosporales</taxon>
        <taxon>Micromonosporaceae</taxon>
        <taxon>Micromonospora</taxon>
    </lineage>
</organism>
<keyword evidence="1" id="KW-0560">Oxidoreductase</keyword>
<feature type="compositionally biased region" description="Polar residues" evidence="2">
    <location>
        <begin position="47"/>
        <end position="61"/>
    </location>
</feature>
<dbReference type="PANTHER" id="PTHR43625:SF77">
    <property type="entry name" value="ALDO-KETO REDUCTASE"/>
    <property type="match status" value="1"/>
</dbReference>
<dbReference type="AlphaFoldDB" id="A0A840W952"/>
<reference evidence="4 5" key="1">
    <citation type="submission" date="2020-08" db="EMBL/GenBank/DDBJ databases">
        <title>Sequencing the genomes of 1000 actinobacteria strains.</title>
        <authorList>
            <person name="Klenk H.-P."/>
        </authorList>
    </citation>
    <scope>NUCLEOTIDE SEQUENCE [LARGE SCALE GENOMIC DNA]</scope>
    <source>
        <strain evidence="4 5">DSM 103125</strain>
    </source>
</reference>
<dbReference type="InterPro" id="IPR050791">
    <property type="entry name" value="Aldo-Keto_reductase"/>
</dbReference>